<name>A0A8H5F6S0_9AGAR</name>
<comment type="caution">
    <text evidence="2">The sequence shown here is derived from an EMBL/GenBank/DDBJ whole genome shotgun (WGS) entry which is preliminary data.</text>
</comment>
<feature type="compositionally biased region" description="Basic and acidic residues" evidence="1">
    <location>
        <begin position="166"/>
        <end position="182"/>
    </location>
</feature>
<evidence type="ECO:0000256" key="1">
    <source>
        <dbReference type="SAM" id="MobiDB-lite"/>
    </source>
</evidence>
<protein>
    <submittedName>
        <fullName evidence="2">Uncharacterized protein</fullName>
    </submittedName>
</protein>
<feature type="compositionally biased region" description="Acidic residues" evidence="1">
    <location>
        <begin position="133"/>
        <end position="142"/>
    </location>
</feature>
<organism evidence="2 3">
    <name type="scientific">Psilocybe cf. subviscida</name>
    <dbReference type="NCBI Taxonomy" id="2480587"/>
    <lineage>
        <taxon>Eukaryota</taxon>
        <taxon>Fungi</taxon>
        <taxon>Dikarya</taxon>
        <taxon>Basidiomycota</taxon>
        <taxon>Agaricomycotina</taxon>
        <taxon>Agaricomycetes</taxon>
        <taxon>Agaricomycetidae</taxon>
        <taxon>Agaricales</taxon>
        <taxon>Agaricineae</taxon>
        <taxon>Strophariaceae</taxon>
        <taxon>Psilocybe</taxon>
    </lineage>
</organism>
<proteinExistence type="predicted"/>
<evidence type="ECO:0000313" key="2">
    <source>
        <dbReference type="EMBL" id="KAF5325303.1"/>
    </source>
</evidence>
<dbReference type="AlphaFoldDB" id="A0A8H5F6S0"/>
<feature type="region of interest" description="Disordered" evidence="1">
    <location>
        <begin position="132"/>
        <end position="189"/>
    </location>
</feature>
<dbReference type="EMBL" id="JAACJJ010000015">
    <property type="protein sequence ID" value="KAF5325303.1"/>
    <property type="molecule type" value="Genomic_DNA"/>
</dbReference>
<sequence>MHLEIGINIILMVIASRKATYGGVHVLNVYTWAMPEASRRQAPDILSSCIGRVGRQDMRPNADSEYETPPHRSSRFRSRTRVEHKFTPYTQFTIMNAVHLPPVAIRDGSWIGDGHRIFYDCDGYNDNIRIGDDYDNGDDSDQDGSSSRQAFTLPVQELQLASRVSPHMERNGDSSPRMDDGPYHPPNRR</sequence>
<dbReference type="Proteomes" id="UP000567179">
    <property type="component" value="Unassembled WGS sequence"/>
</dbReference>
<reference evidence="2 3" key="1">
    <citation type="journal article" date="2020" name="ISME J.">
        <title>Uncovering the hidden diversity of litter-decomposition mechanisms in mushroom-forming fungi.</title>
        <authorList>
            <person name="Floudas D."/>
            <person name="Bentzer J."/>
            <person name="Ahren D."/>
            <person name="Johansson T."/>
            <person name="Persson P."/>
            <person name="Tunlid A."/>
        </authorList>
    </citation>
    <scope>NUCLEOTIDE SEQUENCE [LARGE SCALE GENOMIC DNA]</scope>
    <source>
        <strain evidence="2 3">CBS 101986</strain>
    </source>
</reference>
<accession>A0A8H5F6S0</accession>
<gene>
    <name evidence="2" type="ORF">D9619_009820</name>
</gene>
<evidence type="ECO:0000313" key="3">
    <source>
        <dbReference type="Proteomes" id="UP000567179"/>
    </source>
</evidence>
<keyword evidence="3" id="KW-1185">Reference proteome</keyword>
<feature type="region of interest" description="Disordered" evidence="1">
    <location>
        <begin position="56"/>
        <end position="79"/>
    </location>
</feature>